<accession>A0A972FZU1</accession>
<proteinExistence type="predicted"/>
<name>A0A972FZU1_9GAMM</name>
<evidence type="ECO:0000313" key="1">
    <source>
        <dbReference type="EMBL" id="NMH66208.1"/>
    </source>
</evidence>
<dbReference type="Proteomes" id="UP000737113">
    <property type="component" value="Unassembled WGS sequence"/>
</dbReference>
<organism evidence="1 2">
    <name type="scientific">Shewanella salipaludis</name>
    <dbReference type="NCBI Taxonomy" id="2723052"/>
    <lineage>
        <taxon>Bacteria</taxon>
        <taxon>Pseudomonadati</taxon>
        <taxon>Pseudomonadota</taxon>
        <taxon>Gammaproteobacteria</taxon>
        <taxon>Alteromonadales</taxon>
        <taxon>Shewanellaceae</taxon>
        <taxon>Shewanella</taxon>
    </lineage>
</organism>
<keyword evidence="2" id="KW-1185">Reference proteome</keyword>
<sequence>MDSVTSIDLLTQSSASLRLKLEQYQSCLKEFDSLDYSDAYVTLIRQEMQLLEALLQNKLSDEPPLENS</sequence>
<dbReference type="AlphaFoldDB" id="A0A972FZU1"/>
<dbReference type="RefSeq" id="WP_169564930.1">
    <property type="nucleotide sequence ID" value="NZ_JAAXYH010000010.1"/>
</dbReference>
<comment type="caution">
    <text evidence="1">The sequence shown here is derived from an EMBL/GenBank/DDBJ whole genome shotgun (WGS) entry which is preliminary data.</text>
</comment>
<protein>
    <submittedName>
        <fullName evidence="1">Uncharacterized protein</fullName>
    </submittedName>
</protein>
<dbReference type="EMBL" id="JAAXYH010000010">
    <property type="protein sequence ID" value="NMH66208.1"/>
    <property type="molecule type" value="Genomic_DNA"/>
</dbReference>
<gene>
    <name evidence="1" type="ORF">HC757_13670</name>
</gene>
<reference evidence="1" key="1">
    <citation type="submission" date="2020-04" db="EMBL/GenBank/DDBJ databases">
        <title>Description of Shewanella salipaludis sp. nov., isolated from a salt marsh.</title>
        <authorList>
            <person name="Park S."/>
            <person name="Yoon J.-H."/>
        </authorList>
    </citation>
    <scope>NUCLEOTIDE SEQUENCE</scope>
    <source>
        <strain evidence="1">SHSM-M6</strain>
    </source>
</reference>
<evidence type="ECO:0000313" key="2">
    <source>
        <dbReference type="Proteomes" id="UP000737113"/>
    </source>
</evidence>